<feature type="transmembrane region" description="Helical" evidence="1">
    <location>
        <begin position="66"/>
        <end position="89"/>
    </location>
</feature>
<dbReference type="eggNOG" id="COG3069">
    <property type="taxonomic scope" value="Bacteria"/>
</dbReference>
<feature type="transmembrane region" description="Helical" evidence="1">
    <location>
        <begin position="348"/>
        <end position="373"/>
    </location>
</feature>
<feature type="transmembrane region" description="Helical" evidence="1">
    <location>
        <begin position="6"/>
        <end position="21"/>
    </location>
</feature>
<evidence type="ECO:0000313" key="2">
    <source>
        <dbReference type="EMBL" id="EHF00163.1"/>
    </source>
</evidence>
<name>G5HEB5_9FIRM</name>
<feature type="transmembrane region" description="Helical" evidence="1">
    <location>
        <begin position="319"/>
        <end position="336"/>
    </location>
</feature>
<organism evidence="2 3">
    <name type="scientific">[Clostridium] citroniae WAL-17108</name>
    <dbReference type="NCBI Taxonomy" id="742733"/>
    <lineage>
        <taxon>Bacteria</taxon>
        <taxon>Bacillati</taxon>
        <taxon>Bacillota</taxon>
        <taxon>Clostridia</taxon>
        <taxon>Lachnospirales</taxon>
        <taxon>Lachnospiraceae</taxon>
        <taxon>Enterocloster</taxon>
    </lineage>
</organism>
<feature type="transmembrane region" description="Helical" evidence="1">
    <location>
        <begin position="279"/>
        <end position="299"/>
    </location>
</feature>
<dbReference type="EMBL" id="ADLJ01000007">
    <property type="protein sequence ID" value="EHF00163.1"/>
    <property type="molecule type" value="Genomic_DNA"/>
</dbReference>
<gene>
    <name evidence="2" type="ORF">HMPREF9469_01077</name>
</gene>
<dbReference type="Proteomes" id="UP000003763">
    <property type="component" value="Unassembled WGS sequence"/>
</dbReference>
<feature type="transmembrane region" description="Helical" evidence="1">
    <location>
        <begin position="101"/>
        <end position="128"/>
    </location>
</feature>
<feature type="transmembrane region" description="Helical" evidence="1">
    <location>
        <begin position="180"/>
        <end position="199"/>
    </location>
</feature>
<keyword evidence="1" id="KW-1133">Transmembrane helix</keyword>
<dbReference type="HOGENOM" id="CLU_051476_0_0_9"/>
<dbReference type="RefSeq" id="WP_007859936.1">
    <property type="nucleotide sequence ID" value="NZ_JH376420.1"/>
</dbReference>
<feature type="transmembrane region" description="Helical" evidence="1">
    <location>
        <begin position="134"/>
        <end position="159"/>
    </location>
</feature>
<evidence type="ECO:0000313" key="3">
    <source>
        <dbReference type="Proteomes" id="UP000003763"/>
    </source>
</evidence>
<evidence type="ECO:0000256" key="1">
    <source>
        <dbReference type="SAM" id="Phobius"/>
    </source>
</evidence>
<feature type="transmembrane region" description="Helical" evidence="1">
    <location>
        <begin position="26"/>
        <end position="46"/>
    </location>
</feature>
<proteinExistence type="predicted"/>
<comment type="caution">
    <text evidence="2">The sequence shown here is derived from an EMBL/GenBank/DDBJ whole genome shotgun (WGS) entry which is preliminary data.</text>
</comment>
<keyword evidence="1" id="KW-0812">Transmembrane</keyword>
<keyword evidence="1" id="KW-0472">Membrane</keyword>
<dbReference type="PATRIC" id="fig|742733.3.peg.1088"/>
<feature type="transmembrane region" description="Helical" evidence="1">
    <location>
        <begin position="233"/>
        <end position="258"/>
    </location>
</feature>
<evidence type="ECO:0008006" key="4">
    <source>
        <dbReference type="Google" id="ProtNLM"/>
    </source>
</evidence>
<protein>
    <recommendedName>
        <fullName evidence="4">Citrate transporter-like domain-containing protein</fullName>
    </recommendedName>
</protein>
<accession>G5HEB5</accession>
<dbReference type="AlphaFoldDB" id="G5HEB5"/>
<feature type="transmembrane region" description="Helical" evidence="1">
    <location>
        <begin position="403"/>
        <end position="420"/>
    </location>
</feature>
<reference evidence="2 3" key="1">
    <citation type="submission" date="2011-08" db="EMBL/GenBank/DDBJ databases">
        <title>The Genome Sequence of Clostridium citroniae WAL-17108.</title>
        <authorList>
            <consortium name="The Broad Institute Genome Sequencing Platform"/>
            <person name="Earl A."/>
            <person name="Ward D."/>
            <person name="Feldgarden M."/>
            <person name="Gevers D."/>
            <person name="Finegold S.M."/>
            <person name="Summanen P.H."/>
            <person name="Molitoris D.R."/>
            <person name="Vaisanen M.L."/>
            <person name="Daigneault M."/>
            <person name="Allen-Vercoe E."/>
            <person name="Young S.K."/>
            <person name="Zeng Q."/>
            <person name="Gargeya S."/>
            <person name="Fitzgerald M."/>
            <person name="Haas B."/>
            <person name="Abouelleil A."/>
            <person name="Alvarado L."/>
            <person name="Arachchi H.M."/>
            <person name="Berlin A."/>
            <person name="Brown A."/>
            <person name="Chapman S.B."/>
            <person name="Chen Z."/>
            <person name="Dunbar C."/>
            <person name="Freedman E."/>
            <person name="Gearin G."/>
            <person name="Gellesch M."/>
            <person name="Goldberg J."/>
            <person name="Griggs A."/>
            <person name="Gujja S."/>
            <person name="Heiman D."/>
            <person name="Howarth C."/>
            <person name="Larson L."/>
            <person name="Lui A."/>
            <person name="MacDonald P.J.P."/>
            <person name="Montmayeur A."/>
            <person name="Murphy C."/>
            <person name="Neiman D."/>
            <person name="Pearson M."/>
            <person name="Priest M."/>
            <person name="Roberts A."/>
            <person name="Saif S."/>
            <person name="Shea T."/>
            <person name="Shenoy N."/>
            <person name="Sisk P."/>
            <person name="Stolte C."/>
            <person name="Sykes S."/>
            <person name="Wortman J."/>
            <person name="Nusbaum C."/>
            <person name="Birren B."/>
        </authorList>
    </citation>
    <scope>NUCLEOTIDE SEQUENCE [LARGE SCALE GENOMIC DNA]</scope>
    <source>
        <strain evidence="2 3">WAL-17108</strain>
    </source>
</reference>
<sequence>MLQGILIIAIFLVFAFLIFKNKIPTFLALMAMAILIGIVGGVPLNGKEGILSSILEKGSTGMASSIMALIFGAWLGEIMTATGVTKDIIRRATELGGNRPLLLSFILNIAVILLFTAVTGLGATIMIGTLVLPILLAVGITPVVAGAMFIFARAVGLILNVAQWQLYMSAAGLEINDIKPYALIVMGVGILGLLVFMLMEVKMKGRKAWAVTVTPEAGDDIKVNPWALLMPVIPFPLILGLGWPIVPALMAACTYGAAVTTGRAMLKTLAKTGPTAVKTAAPSIMIMVAIGMVIASVGSPEVSASMAGLMSRILPHGRMTYILFFALLAPLCLYRGPFNMWGLGSGVLGLMIASQILPVHAIVAAFLACHLFLLACDPTNSHHVWAADYLKIEVFDLTKKSFLYLWVTAAVCIGIFGFIAF</sequence>